<dbReference type="EMBL" id="LT985188">
    <property type="protein sequence ID" value="SPD87907.1"/>
    <property type="molecule type" value="Genomic_DNA"/>
</dbReference>
<dbReference type="SUPFAM" id="SSF53807">
    <property type="entry name" value="Helical backbone' metal receptor"/>
    <property type="match status" value="1"/>
</dbReference>
<dbReference type="PANTHER" id="PTHR42953">
    <property type="entry name" value="HIGH-AFFINITY ZINC UPTAKE SYSTEM PROTEIN ZNUA-RELATED"/>
    <property type="match status" value="1"/>
</dbReference>
<dbReference type="InterPro" id="IPR006127">
    <property type="entry name" value="ZnuA-like"/>
</dbReference>
<proteinExistence type="predicted"/>
<evidence type="ECO:0000256" key="3">
    <source>
        <dbReference type="ARBA" id="ARBA00022723"/>
    </source>
</evidence>
<keyword evidence="2" id="KW-0813">Transport</keyword>
<evidence type="ECO:0000256" key="2">
    <source>
        <dbReference type="ARBA" id="ARBA00022448"/>
    </source>
</evidence>
<dbReference type="KEGG" id="mgg:MPLG2_2877"/>
<feature type="transmembrane region" description="Helical" evidence="5">
    <location>
        <begin position="146"/>
        <end position="168"/>
    </location>
</feature>
<keyword evidence="5" id="KW-0812">Transmembrane</keyword>
<dbReference type="GO" id="GO:0030001">
    <property type="term" value="P:metal ion transport"/>
    <property type="evidence" value="ECO:0007669"/>
    <property type="project" value="InterPro"/>
</dbReference>
<dbReference type="RefSeq" id="WP_343834509.1">
    <property type="nucleotide sequence ID" value="NZ_BAAAGO010000008.1"/>
</dbReference>
<evidence type="ECO:0000256" key="5">
    <source>
        <dbReference type="SAM" id="Phobius"/>
    </source>
</evidence>
<sequence length="453" mass="47782">MSFGAVQGMLEPMTPLGQDAIRHLFGGAARMFGSRLDLDRPSILGLAGERLWVRLDFVLRNPLGRRLAPRVLRLLEPSVGRIVAGLRAEPGLGGTVPNSRHPQPIGHFDTRYCLHLDWLSSGPPAHLGSPQLSCSTGRITMRIRKLAAGLVLLLAGAVVVGCSSAAGVSTSSTSASPTSGGAAEPITVVASTNVWGDLAAGVGGDKVTVTSIINDPSQDPHEYQASGQNQLALSKAKVVIENGGGYDDFIATMLKAVNNSSATVLNAVTISGKTAAGGEELNEHVWYDFPTVLKVVDRLQSTFSSIDADNASVFAANATKLKDSINAMVTKQGELKTQLDGTPLAITEPVPLYLLEAMGLQNKTPEEFSEAIEEDSDVPPTVLRETLALFSGKAVKLLAYNEQTTGAATEEVLKAAKDNGIPVVGFTETLPEGKDYVSWMTSNIEAVQSALQQ</sequence>
<dbReference type="AlphaFoldDB" id="A0A2N9JKC2"/>
<evidence type="ECO:0000313" key="6">
    <source>
        <dbReference type="EMBL" id="SPD87907.1"/>
    </source>
</evidence>
<dbReference type="GO" id="GO:0046872">
    <property type="term" value="F:metal ion binding"/>
    <property type="evidence" value="ECO:0007669"/>
    <property type="project" value="UniProtKB-KW"/>
</dbReference>
<organism evidence="6 7">
    <name type="scientific">Micropruina glycogenica</name>
    <dbReference type="NCBI Taxonomy" id="75385"/>
    <lineage>
        <taxon>Bacteria</taxon>
        <taxon>Bacillati</taxon>
        <taxon>Actinomycetota</taxon>
        <taxon>Actinomycetes</taxon>
        <taxon>Propionibacteriales</taxon>
        <taxon>Nocardioidaceae</taxon>
        <taxon>Micropruina</taxon>
    </lineage>
</organism>
<evidence type="ECO:0000256" key="1">
    <source>
        <dbReference type="ARBA" id="ARBA00004196"/>
    </source>
</evidence>
<keyword evidence="4" id="KW-0732">Signal</keyword>
<keyword evidence="3" id="KW-0479">Metal-binding</keyword>
<name>A0A2N9JKC2_9ACTN</name>
<dbReference type="InterPro" id="IPR050492">
    <property type="entry name" value="Bact_metal-bind_prot9"/>
</dbReference>
<protein>
    <submittedName>
        <fullName evidence="6">ABC transporter substrate-binding protein (Modular protein)</fullName>
    </submittedName>
</protein>
<dbReference type="Proteomes" id="UP000238164">
    <property type="component" value="Chromosome 1"/>
</dbReference>
<evidence type="ECO:0000313" key="7">
    <source>
        <dbReference type="Proteomes" id="UP000238164"/>
    </source>
</evidence>
<keyword evidence="7" id="KW-1185">Reference proteome</keyword>
<reference evidence="6 7" key="1">
    <citation type="submission" date="2018-02" db="EMBL/GenBank/DDBJ databases">
        <authorList>
            <person name="Cohen D.B."/>
            <person name="Kent A.D."/>
        </authorList>
    </citation>
    <scope>NUCLEOTIDE SEQUENCE [LARGE SCALE GENOMIC DNA]</scope>
    <source>
        <strain evidence="6">1</strain>
    </source>
</reference>
<evidence type="ECO:0000256" key="4">
    <source>
        <dbReference type="ARBA" id="ARBA00022729"/>
    </source>
</evidence>
<dbReference type="Gene3D" id="3.40.50.1980">
    <property type="entry name" value="Nitrogenase molybdenum iron protein domain"/>
    <property type="match status" value="2"/>
</dbReference>
<keyword evidence="5" id="KW-1133">Transmembrane helix</keyword>
<gene>
    <name evidence="6" type="ORF">MPLG2_2877</name>
</gene>
<comment type="subcellular location">
    <subcellularLocation>
        <location evidence="1">Cell envelope</location>
    </subcellularLocation>
</comment>
<accession>A0A2N9JKC2</accession>
<keyword evidence="5" id="KW-0472">Membrane</keyword>
<dbReference type="GO" id="GO:0030313">
    <property type="term" value="C:cell envelope"/>
    <property type="evidence" value="ECO:0007669"/>
    <property type="project" value="UniProtKB-SubCell"/>
</dbReference>
<dbReference type="Pfam" id="PF01297">
    <property type="entry name" value="ZnuA"/>
    <property type="match status" value="1"/>
</dbReference>
<dbReference type="PANTHER" id="PTHR42953:SF1">
    <property type="entry name" value="METAL-BINDING PROTEIN HI_0362-RELATED"/>
    <property type="match status" value="1"/>
</dbReference>